<evidence type="ECO:0000313" key="5">
    <source>
        <dbReference type="Proteomes" id="UP000231279"/>
    </source>
</evidence>
<dbReference type="GO" id="GO:0070971">
    <property type="term" value="C:endoplasmic reticulum exit site"/>
    <property type="evidence" value="ECO:0007669"/>
    <property type="project" value="TreeGrafter"/>
</dbReference>
<organism evidence="4 5">
    <name type="scientific">Handroanthus impetiginosus</name>
    <dbReference type="NCBI Taxonomy" id="429701"/>
    <lineage>
        <taxon>Eukaryota</taxon>
        <taxon>Viridiplantae</taxon>
        <taxon>Streptophyta</taxon>
        <taxon>Embryophyta</taxon>
        <taxon>Tracheophyta</taxon>
        <taxon>Spermatophyta</taxon>
        <taxon>Magnoliopsida</taxon>
        <taxon>eudicotyledons</taxon>
        <taxon>Gunneridae</taxon>
        <taxon>Pentapetalae</taxon>
        <taxon>asterids</taxon>
        <taxon>lamiids</taxon>
        <taxon>Lamiales</taxon>
        <taxon>Bignoniaceae</taxon>
        <taxon>Crescentiina</taxon>
        <taxon>Tabebuia alliance</taxon>
        <taxon>Handroanthus</taxon>
    </lineage>
</organism>
<dbReference type="GO" id="GO:0007029">
    <property type="term" value="P:endoplasmic reticulum organization"/>
    <property type="evidence" value="ECO:0007669"/>
    <property type="project" value="TreeGrafter"/>
</dbReference>
<dbReference type="GO" id="GO:0090110">
    <property type="term" value="P:COPII-coated vesicle cargo loading"/>
    <property type="evidence" value="ECO:0007669"/>
    <property type="project" value="TreeGrafter"/>
</dbReference>
<dbReference type="GO" id="GO:0030127">
    <property type="term" value="C:COPII vesicle coat"/>
    <property type="evidence" value="ECO:0007669"/>
    <property type="project" value="TreeGrafter"/>
</dbReference>
<protein>
    <submittedName>
        <fullName evidence="4">Uncharacterized protein</fullName>
    </submittedName>
</protein>
<evidence type="ECO:0000256" key="1">
    <source>
        <dbReference type="ARBA" id="ARBA00022448"/>
    </source>
</evidence>
<dbReference type="InterPro" id="IPR015943">
    <property type="entry name" value="WD40/YVTN_repeat-like_dom_sf"/>
</dbReference>
<evidence type="ECO:0000256" key="2">
    <source>
        <dbReference type="ARBA" id="ARBA00022574"/>
    </source>
</evidence>
<name>A0A2G9G3H8_9LAMI</name>
<reference evidence="5" key="1">
    <citation type="journal article" date="2018" name="Gigascience">
        <title>Genome assembly of the Pink Ipe (Handroanthus impetiginosus, Bignoniaceae), a highly valued, ecologically keystone Neotropical timber forest tree.</title>
        <authorList>
            <person name="Silva-Junior O.B."/>
            <person name="Grattapaglia D."/>
            <person name="Novaes E."/>
            <person name="Collevatti R.G."/>
        </authorList>
    </citation>
    <scope>NUCLEOTIDE SEQUENCE [LARGE SCALE GENOMIC DNA]</scope>
    <source>
        <strain evidence="5">cv. UFG-1</strain>
    </source>
</reference>
<keyword evidence="5" id="KW-1185">Reference proteome</keyword>
<evidence type="ECO:0000313" key="4">
    <source>
        <dbReference type="EMBL" id="PIM99863.1"/>
    </source>
</evidence>
<proteinExistence type="predicted"/>
<sequence length="107" mass="11391">MAWCIKGVNRSASAAFEPEGAYMAAGTMAGAVDLQFSSSANLDIFELDFVSDDRQLVLAGTTPSSERFNRLSWGKGPANSEEYSLGLIAGGMVDGNIGLWNPKALIW</sequence>
<keyword evidence="1" id="KW-0813">Transport</keyword>
<dbReference type="Gene3D" id="2.130.10.10">
    <property type="entry name" value="YVTN repeat-like/Quinoprotein amine dehydrogenase"/>
    <property type="match status" value="1"/>
</dbReference>
<accession>A0A2G9G3H8</accession>
<gene>
    <name evidence="4" type="ORF">CDL12_27640</name>
</gene>
<dbReference type="OrthoDB" id="992562at2759"/>
<dbReference type="EMBL" id="NKXS01007319">
    <property type="protein sequence ID" value="PIM99863.1"/>
    <property type="molecule type" value="Genomic_DNA"/>
</dbReference>
<dbReference type="GO" id="GO:0005198">
    <property type="term" value="F:structural molecule activity"/>
    <property type="evidence" value="ECO:0007669"/>
    <property type="project" value="TreeGrafter"/>
</dbReference>
<comment type="caution">
    <text evidence="4">The sequence shown here is derived from an EMBL/GenBank/DDBJ whole genome shotgun (WGS) entry which is preliminary data.</text>
</comment>
<dbReference type="AlphaFoldDB" id="A0A2G9G3H8"/>
<dbReference type="STRING" id="429701.A0A2G9G3H8"/>
<keyword evidence="2" id="KW-0853">WD repeat</keyword>
<dbReference type="PANTHER" id="PTHR13923">
    <property type="entry name" value="SEC31-RELATED PROTEIN"/>
    <property type="match status" value="1"/>
</dbReference>
<dbReference type="PANTHER" id="PTHR13923:SF11">
    <property type="entry name" value="SECRETORY 31, ISOFORM D"/>
    <property type="match status" value="1"/>
</dbReference>
<dbReference type="InterPro" id="IPR040251">
    <property type="entry name" value="SEC31-like"/>
</dbReference>
<evidence type="ECO:0000256" key="3">
    <source>
        <dbReference type="ARBA" id="ARBA00022737"/>
    </source>
</evidence>
<keyword evidence="3" id="KW-0677">Repeat</keyword>
<dbReference type="Proteomes" id="UP000231279">
    <property type="component" value="Unassembled WGS sequence"/>
</dbReference>